<comment type="function">
    <text evidence="10">Endolysin with lysozyme activity that degrades host peptidoglycans and participates with the holin and spanin proteins in the sequential events which lead to the programmed host cell lysis releasing the mature viral particles. Once the holin has permeabilized the host cell membrane, the endolysin can reach the periplasm and break down the peptidoglycan layer.</text>
</comment>
<dbReference type="InterPro" id="IPR023347">
    <property type="entry name" value="Lysozyme_dom_sf"/>
</dbReference>
<feature type="active site" description="Proton donor/acceptor" evidence="10">
    <location>
        <position position="36"/>
    </location>
</feature>
<keyword evidence="13" id="KW-1185">Reference proteome</keyword>
<evidence type="ECO:0000313" key="12">
    <source>
        <dbReference type="EMBL" id="QHJ75335.1"/>
    </source>
</evidence>
<dbReference type="GO" id="GO:0030430">
    <property type="term" value="C:host cell cytoplasm"/>
    <property type="evidence" value="ECO:0007669"/>
    <property type="project" value="UniProtKB-SubCell"/>
</dbReference>
<dbReference type="CDD" id="cd00737">
    <property type="entry name" value="lyz_endolysin_autolysin"/>
    <property type="match status" value="1"/>
</dbReference>
<dbReference type="PANTHER" id="PTHR38107:SF3">
    <property type="entry name" value="LYSOZYME RRRD-RELATED"/>
    <property type="match status" value="1"/>
</dbReference>
<keyword evidence="9 10" id="KW-0326">Glycosidase</keyword>
<keyword evidence="5 10" id="KW-0378">Hydrolase</keyword>
<dbReference type="GO" id="GO:0016998">
    <property type="term" value="P:cell wall macromolecule catabolic process"/>
    <property type="evidence" value="ECO:0007669"/>
    <property type="project" value="InterPro"/>
</dbReference>
<sequence>MGVKTRVVAGAGAGLLALASALLPSQSGLDAIKKHEGVRHAAYLDAVNVPTICYGSTRKVYMGQRATPAECEERLLEDATYAGKGVAKGVKVKLTQGQYDALVSFVFNVGETQFYRSTLLRKINAGDCWGAGAEFDRWVYAKGKRLKGLVSRRADERKRWEEGCTLWQ</sequence>
<evidence type="ECO:0000256" key="8">
    <source>
        <dbReference type="ARBA" id="ARBA00023200"/>
    </source>
</evidence>
<evidence type="ECO:0000313" key="13">
    <source>
        <dbReference type="Proteomes" id="UP000464416"/>
    </source>
</evidence>
<dbReference type="Gene3D" id="1.10.530.40">
    <property type="match status" value="1"/>
</dbReference>
<evidence type="ECO:0000256" key="11">
    <source>
        <dbReference type="RuleBase" id="RU003788"/>
    </source>
</evidence>
<keyword evidence="8 10" id="KW-1035">Host cytoplasm</keyword>
<evidence type="ECO:0000256" key="6">
    <source>
        <dbReference type="ARBA" id="ARBA00022852"/>
    </source>
</evidence>
<dbReference type="PANTHER" id="PTHR38107">
    <property type="match status" value="1"/>
</dbReference>
<dbReference type="InterPro" id="IPR051018">
    <property type="entry name" value="Bacteriophage_GH24"/>
</dbReference>
<evidence type="ECO:0000256" key="7">
    <source>
        <dbReference type="ARBA" id="ARBA00023142"/>
    </source>
</evidence>
<evidence type="ECO:0000256" key="3">
    <source>
        <dbReference type="ARBA" id="ARBA00022612"/>
    </source>
</evidence>
<accession>A0A6B9SYA2</accession>
<organism evidence="12 13">
    <name type="scientific">Sphaerotilus phage vB_SnaP-R1</name>
    <dbReference type="NCBI Taxonomy" id="2696336"/>
    <lineage>
        <taxon>Viruses</taxon>
        <taxon>Duplodnaviria</taxon>
        <taxon>Heunggongvirae</taxon>
        <taxon>Uroviricota</taxon>
        <taxon>Caudoviricetes</taxon>
        <taxon>Autographivirales</taxon>
        <taxon>Autoscriptoviridae</taxon>
        <taxon>Natansvirus</taxon>
        <taxon>Natansvirus SnaPR1</taxon>
    </lineage>
</organism>
<dbReference type="InterPro" id="IPR034690">
    <property type="entry name" value="Endolysin_T4_type"/>
</dbReference>
<reference evidence="12 13" key="1">
    <citation type="submission" date="2019-12" db="EMBL/GenBank/DDBJ databases">
        <title>The first sequenced Sphaerotilus natans bacteriophage genome is one of a kind - characterization and potential to control this filamentous bacterium in WWTP.</title>
        <authorList>
            <person name="Ferreira R."/>
            <person name="Amado R."/>
            <person name="Padrao J."/>
            <person name="Ferreira V."/>
            <person name="Dias N.M."/>
            <person name="Melo L.D.R."/>
            <person name="Azeredo J."/>
            <person name="Santos S.B."/>
            <person name="Nicolau A."/>
        </authorList>
    </citation>
    <scope>NUCLEOTIDE SEQUENCE [LARGE SCALE GENOMIC DNA]</scope>
</reference>
<dbReference type="GO" id="GO:0042742">
    <property type="term" value="P:defense response to bacterium"/>
    <property type="evidence" value="ECO:0007669"/>
    <property type="project" value="UniProtKB-KW"/>
</dbReference>
<keyword evidence="4 10" id="KW-0081">Bacteriolytic enzyme</keyword>
<dbReference type="GO" id="GO:0003796">
    <property type="term" value="F:lysozyme activity"/>
    <property type="evidence" value="ECO:0007669"/>
    <property type="project" value="UniProtKB-UniRule"/>
</dbReference>
<keyword evidence="7 10" id="KW-0578">Host cell lysis by virus</keyword>
<dbReference type="InterPro" id="IPR023346">
    <property type="entry name" value="Lysozyme-like_dom_sf"/>
</dbReference>
<evidence type="ECO:0000256" key="10">
    <source>
        <dbReference type="HAMAP-Rule" id="MF_04110"/>
    </source>
</evidence>
<comment type="subcellular location">
    <subcellularLocation>
        <location evidence="10">Host cytoplasm</location>
    </subcellularLocation>
    <text evidence="10">The endolysin is cytoplasmic, but can reach the periplasmic space with the help of the holins which disrupt the host cell membrane.</text>
</comment>
<dbReference type="EC" id="3.2.1.17" evidence="10"/>
<protein>
    <recommendedName>
        <fullName evidence="10">Endolysin</fullName>
        <ecNumber evidence="10">3.2.1.17</ecNumber>
    </recommendedName>
    <alternativeName>
        <fullName evidence="10">Lysis protein</fullName>
    </alternativeName>
    <alternativeName>
        <fullName evidence="10">Lysozyme</fullName>
    </alternativeName>
    <alternativeName>
        <fullName evidence="10">Muramidase</fullName>
    </alternativeName>
</protein>
<dbReference type="GO" id="GO:0044659">
    <property type="term" value="P:viral release from host cell by cytolysis"/>
    <property type="evidence" value="ECO:0007669"/>
    <property type="project" value="UniProtKB-UniRule"/>
</dbReference>
<keyword evidence="2 10" id="KW-0929">Antimicrobial</keyword>
<name>A0A6B9SYA2_9CAUD</name>
<evidence type="ECO:0000256" key="1">
    <source>
        <dbReference type="ARBA" id="ARBA00000632"/>
    </source>
</evidence>
<evidence type="ECO:0000256" key="2">
    <source>
        <dbReference type="ARBA" id="ARBA00022529"/>
    </source>
</evidence>
<keyword evidence="3 10" id="KW-1188">Viral release from host cell</keyword>
<feature type="active site" description="Proton donor/acceptor" evidence="10">
    <location>
        <position position="45"/>
    </location>
</feature>
<dbReference type="Pfam" id="PF00959">
    <property type="entry name" value="Phage_lysozyme"/>
    <property type="match status" value="1"/>
</dbReference>
<dbReference type="InterPro" id="IPR002196">
    <property type="entry name" value="Glyco_hydro_24"/>
</dbReference>
<dbReference type="HAMAP" id="MF_04110">
    <property type="entry name" value="ENDOLYSIN_T4"/>
    <property type="match status" value="1"/>
</dbReference>
<evidence type="ECO:0000256" key="4">
    <source>
        <dbReference type="ARBA" id="ARBA00022638"/>
    </source>
</evidence>
<dbReference type="SUPFAM" id="SSF53955">
    <property type="entry name" value="Lysozyme-like"/>
    <property type="match status" value="1"/>
</dbReference>
<dbReference type="EMBL" id="MN844877">
    <property type="protein sequence ID" value="QHJ75335.1"/>
    <property type="molecule type" value="Genomic_DNA"/>
</dbReference>
<comment type="catalytic activity">
    <reaction evidence="1 10 11">
        <text>Hydrolysis of (1-&gt;4)-beta-linkages between N-acetylmuramic acid and N-acetyl-D-glucosamine residues in a peptidoglycan and between N-acetyl-D-glucosamine residues in chitodextrins.</text>
        <dbReference type="EC" id="3.2.1.17"/>
    </reaction>
</comment>
<dbReference type="Proteomes" id="UP000464416">
    <property type="component" value="Segment"/>
</dbReference>
<dbReference type="GO" id="GO:0009253">
    <property type="term" value="P:peptidoglycan catabolic process"/>
    <property type="evidence" value="ECO:0007669"/>
    <property type="project" value="UniProtKB-UniRule"/>
</dbReference>
<evidence type="ECO:0000256" key="5">
    <source>
        <dbReference type="ARBA" id="ARBA00022801"/>
    </source>
</evidence>
<evidence type="ECO:0000256" key="9">
    <source>
        <dbReference type="ARBA" id="ARBA00023295"/>
    </source>
</evidence>
<keyword evidence="6 10" id="KW-0204">Cytolysis</keyword>
<dbReference type="InterPro" id="IPR033907">
    <property type="entry name" value="Endolysin_autolysin"/>
</dbReference>
<comment type="similarity">
    <text evidence="10 11">Belongs to the glycosyl hydrolase 24 family.</text>
</comment>
<proteinExistence type="inferred from homology"/>
<gene>
    <name evidence="12" type="ORF">SnaR1_gp48</name>
</gene>